<name>A0A165Z8B7_9AGAM</name>
<organism evidence="2 3">
    <name type="scientific">Sistotremastrum suecicum HHB10207 ss-3</name>
    <dbReference type="NCBI Taxonomy" id="1314776"/>
    <lineage>
        <taxon>Eukaryota</taxon>
        <taxon>Fungi</taxon>
        <taxon>Dikarya</taxon>
        <taxon>Basidiomycota</taxon>
        <taxon>Agaricomycotina</taxon>
        <taxon>Agaricomycetes</taxon>
        <taxon>Sistotremastrales</taxon>
        <taxon>Sistotremastraceae</taxon>
        <taxon>Sistotremastrum</taxon>
    </lineage>
</organism>
<evidence type="ECO:0008006" key="4">
    <source>
        <dbReference type="Google" id="ProtNLM"/>
    </source>
</evidence>
<reference evidence="2 3" key="1">
    <citation type="journal article" date="2016" name="Mol. Biol. Evol.">
        <title>Comparative Genomics of Early-Diverging Mushroom-Forming Fungi Provides Insights into the Origins of Lignocellulose Decay Capabilities.</title>
        <authorList>
            <person name="Nagy L.G."/>
            <person name="Riley R."/>
            <person name="Tritt A."/>
            <person name="Adam C."/>
            <person name="Daum C."/>
            <person name="Floudas D."/>
            <person name="Sun H."/>
            <person name="Yadav J.S."/>
            <person name="Pangilinan J."/>
            <person name="Larsson K.H."/>
            <person name="Matsuura K."/>
            <person name="Barry K."/>
            <person name="Labutti K."/>
            <person name="Kuo R."/>
            <person name="Ohm R.A."/>
            <person name="Bhattacharya S.S."/>
            <person name="Shirouzu T."/>
            <person name="Yoshinaga Y."/>
            <person name="Martin F.M."/>
            <person name="Grigoriev I.V."/>
            <person name="Hibbett D.S."/>
        </authorList>
    </citation>
    <scope>NUCLEOTIDE SEQUENCE [LARGE SCALE GENOMIC DNA]</scope>
    <source>
        <strain evidence="2 3">HHB10207 ss-3</strain>
    </source>
</reference>
<dbReference type="Proteomes" id="UP000076798">
    <property type="component" value="Unassembled WGS sequence"/>
</dbReference>
<accession>A0A165Z8B7</accession>
<gene>
    <name evidence="2" type="ORF">SISSUDRAFT_356051</name>
</gene>
<sequence>MPSAPLLALECLWVGLVTPLKASSPVQEMAARYCSPRASFLESHMWLTSTTETTSKPTSPIYLLAYSLDELLPVQPPMMQLEPLRRMQPEIPIEPDSPSILIMDLSISMLGVEALEEVDL</sequence>
<dbReference type="EMBL" id="KV428203">
    <property type="protein sequence ID" value="KZT34047.1"/>
    <property type="molecule type" value="Genomic_DNA"/>
</dbReference>
<keyword evidence="3" id="KW-1185">Reference proteome</keyword>
<protein>
    <recommendedName>
        <fullName evidence="4">Secreted protein</fullName>
    </recommendedName>
</protein>
<dbReference type="AlphaFoldDB" id="A0A165Z8B7"/>
<keyword evidence="1" id="KW-0732">Signal</keyword>
<evidence type="ECO:0000313" key="3">
    <source>
        <dbReference type="Proteomes" id="UP000076798"/>
    </source>
</evidence>
<feature type="chain" id="PRO_5007869864" description="Secreted protein" evidence="1">
    <location>
        <begin position="23"/>
        <end position="120"/>
    </location>
</feature>
<evidence type="ECO:0000256" key="1">
    <source>
        <dbReference type="SAM" id="SignalP"/>
    </source>
</evidence>
<proteinExistence type="predicted"/>
<evidence type="ECO:0000313" key="2">
    <source>
        <dbReference type="EMBL" id="KZT34047.1"/>
    </source>
</evidence>
<feature type="signal peptide" evidence="1">
    <location>
        <begin position="1"/>
        <end position="22"/>
    </location>
</feature>